<dbReference type="PANTHER" id="PTHR23245:SF36">
    <property type="entry name" value="TRNA (GUANINE(37)-N1)-METHYLTRANSFERASE"/>
    <property type="match status" value="1"/>
</dbReference>
<evidence type="ECO:0000259" key="6">
    <source>
        <dbReference type="PROSITE" id="PS51684"/>
    </source>
</evidence>
<dbReference type="Gene3D" id="3.30.300.110">
    <property type="entry name" value="Met-10+ protein-like domains"/>
    <property type="match status" value="1"/>
</dbReference>
<dbReference type="GO" id="GO:0002939">
    <property type="term" value="P:tRNA N1-guanine methylation"/>
    <property type="evidence" value="ECO:0007669"/>
    <property type="project" value="TreeGrafter"/>
</dbReference>
<evidence type="ECO:0000256" key="3">
    <source>
        <dbReference type="ARBA" id="ARBA00022679"/>
    </source>
</evidence>
<dbReference type="InterPro" id="IPR029063">
    <property type="entry name" value="SAM-dependent_MTases_sf"/>
</dbReference>
<proteinExistence type="predicted"/>
<evidence type="ECO:0000313" key="8">
    <source>
        <dbReference type="Proteomes" id="UP001203207"/>
    </source>
</evidence>
<dbReference type="Gene3D" id="3.30.70.2580">
    <property type="match status" value="1"/>
</dbReference>
<evidence type="ECO:0000256" key="2">
    <source>
        <dbReference type="ARBA" id="ARBA00022603"/>
    </source>
</evidence>
<dbReference type="AlphaFoldDB" id="A0AAE3KBS4"/>
<dbReference type="InterPro" id="IPR030382">
    <property type="entry name" value="MeTrfase_TRM5/TYW2"/>
</dbReference>
<feature type="domain" description="SAM-dependent methyltransferase TRM5/TYW2-type" evidence="6">
    <location>
        <begin position="90"/>
        <end position="343"/>
    </location>
</feature>
<dbReference type="EMBL" id="JAKRVX010000004">
    <property type="protein sequence ID" value="MCL9817544.1"/>
    <property type="molecule type" value="Genomic_DNA"/>
</dbReference>
<dbReference type="Proteomes" id="UP001203207">
    <property type="component" value="Unassembled WGS sequence"/>
</dbReference>
<evidence type="ECO:0000256" key="4">
    <source>
        <dbReference type="ARBA" id="ARBA00022691"/>
    </source>
</evidence>
<dbReference type="PANTHER" id="PTHR23245">
    <property type="entry name" value="TRNA METHYLTRANSFERASE"/>
    <property type="match status" value="1"/>
</dbReference>
<dbReference type="RefSeq" id="WP_250584753.1">
    <property type="nucleotide sequence ID" value="NZ_JAKRVX010000004.1"/>
</dbReference>
<dbReference type="GO" id="GO:0005737">
    <property type="term" value="C:cytoplasm"/>
    <property type="evidence" value="ECO:0007669"/>
    <property type="project" value="TreeGrafter"/>
</dbReference>
<evidence type="ECO:0000256" key="5">
    <source>
        <dbReference type="ARBA" id="ARBA00022694"/>
    </source>
</evidence>
<keyword evidence="3" id="KW-0808">Transferase</keyword>
<dbReference type="InterPro" id="IPR040601">
    <property type="entry name" value="Trm5a/b_N"/>
</dbReference>
<keyword evidence="8" id="KW-1185">Reference proteome</keyword>
<evidence type="ECO:0000256" key="1">
    <source>
        <dbReference type="ARBA" id="ARBA00022490"/>
    </source>
</evidence>
<dbReference type="Pfam" id="PF18093">
    <property type="entry name" value="Trm5_N"/>
    <property type="match status" value="1"/>
</dbReference>
<sequence>MSELESVPCVCVAPTSGETTRQALADADVLDAAYAITSIDGRLCIPVTDPERASAVLESEQGAAVIESQPLERRSKPQSPADILGYEPSIDRLGDIVILDEDDPETAREIADAVGESHVPAKTIVNRASPIQGELRIREWDVLVSDTEADLKPTETVHKEYGHEFLVDISEMYFSPRLATERNRVSEQISAGEHVFDMFAGAGPFAIPAAARGAAVVAVDLNDTAIEYLTTNAERNGVGDRITAHCGDVRDVSREYGDWADRIVMNLPHSADAFVETAIEVAGDSCVVHYYDIQSAADPFTPGIERFETAAAGAYSVTVIGETVVRSYSPHEVNVCLDLRLDRVDE</sequence>
<evidence type="ECO:0000313" key="7">
    <source>
        <dbReference type="EMBL" id="MCL9817544.1"/>
    </source>
</evidence>
<dbReference type="Pfam" id="PF02475">
    <property type="entry name" value="TRM5-TYW2_MTfase"/>
    <property type="match status" value="1"/>
</dbReference>
<dbReference type="InterPro" id="IPR056743">
    <property type="entry name" value="TRM5-TYW2-like_MTfase"/>
</dbReference>
<accession>A0AAE3KBS4</accession>
<dbReference type="SUPFAM" id="SSF53335">
    <property type="entry name" value="S-adenosyl-L-methionine-dependent methyltransferases"/>
    <property type="match status" value="1"/>
</dbReference>
<keyword evidence="5" id="KW-0819">tRNA processing</keyword>
<dbReference type="Gene3D" id="3.40.50.150">
    <property type="entry name" value="Vaccinia Virus protein VP39"/>
    <property type="match status" value="1"/>
</dbReference>
<dbReference type="GO" id="GO:0008175">
    <property type="term" value="F:tRNA methyltransferase activity"/>
    <property type="evidence" value="ECO:0007669"/>
    <property type="project" value="TreeGrafter"/>
</dbReference>
<reference evidence="7" key="1">
    <citation type="journal article" date="2022" name="Syst. Appl. Microbiol.">
        <title>Natronocalculus amylovorans gen. nov., sp. nov., and Natranaeroarchaeum aerophilus sp. nov., dominant culturable amylolytic natronoarchaea from hypersaline soda lakes in southwestern Siberia.</title>
        <authorList>
            <person name="Sorokin D.Y."/>
            <person name="Elcheninov A.G."/>
            <person name="Khizhniak T.V."/>
            <person name="Koenen M."/>
            <person name="Bale N.J."/>
            <person name="Damste J.S.S."/>
            <person name="Kublanov I.V."/>
        </authorList>
    </citation>
    <scope>NUCLEOTIDE SEQUENCE</scope>
    <source>
        <strain evidence="7">AArc-St2</strain>
    </source>
</reference>
<organism evidence="7 8">
    <name type="scientific">Natronocalculus amylovorans</name>
    <dbReference type="NCBI Taxonomy" id="2917812"/>
    <lineage>
        <taxon>Archaea</taxon>
        <taxon>Methanobacteriati</taxon>
        <taxon>Methanobacteriota</taxon>
        <taxon>Stenosarchaea group</taxon>
        <taxon>Halobacteria</taxon>
        <taxon>Halobacteriales</taxon>
        <taxon>Haloferacaceae</taxon>
        <taxon>Natronocalculus</taxon>
    </lineage>
</organism>
<name>A0AAE3KBS4_9EURY</name>
<protein>
    <submittedName>
        <fullName evidence="7">Class I SAM-dependent methyltransferase family protein</fullName>
    </submittedName>
</protein>
<keyword evidence="1" id="KW-0963">Cytoplasm</keyword>
<keyword evidence="2 7" id="KW-0489">Methyltransferase</keyword>
<gene>
    <name evidence="7" type="ORF">AArcSt2_11370</name>
</gene>
<comment type="caution">
    <text evidence="7">The sequence shown here is derived from an EMBL/GenBank/DDBJ whole genome shotgun (WGS) entry which is preliminary data.</text>
</comment>
<dbReference type="PROSITE" id="PS51684">
    <property type="entry name" value="SAM_MT_TRM5_TYW2"/>
    <property type="match status" value="1"/>
</dbReference>
<keyword evidence="4" id="KW-0949">S-adenosyl-L-methionine</keyword>
<reference evidence="7" key="2">
    <citation type="submission" date="2022-02" db="EMBL/GenBank/DDBJ databases">
        <authorList>
            <person name="Elcheninov A.G."/>
            <person name="Sorokin D.Y."/>
            <person name="Kublanov I.V."/>
        </authorList>
    </citation>
    <scope>NUCLEOTIDE SEQUENCE</scope>
    <source>
        <strain evidence="7">AArc-St2</strain>
    </source>
</reference>